<keyword evidence="4" id="KW-1015">Disulfide bond</keyword>
<feature type="signal peptide" evidence="5">
    <location>
        <begin position="1"/>
        <end position="17"/>
    </location>
</feature>
<feature type="domain" description="AA1-like" evidence="6">
    <location>
        <begin position="49"/>
        <end position="177"/>
    </location>
</feature>
<evidence type="ECO:0000256" key="5">
    <source>
        <dbReference type="SAM" id="SignalP"/>
    </source>
</evidence>
<evidence type="ECO:0000259" key="6">
    <source>
        <dbReference type="Pfam" id="PF16541"/>
    </source>
</evidence>
<gene>
    <name evidence="7" type="ORF">QC762_405000</name>
</gene>
<evidence type="ECO:0000256" key="3">
    <source>
        <dbReference type="ARBA" id="ARBA00022729"/>
    </source>
</evidence>
<comment type="caution">
    <text evidence="7">The sequence shown here is derived from an EMBL/GenBank/DDBJ whole genome shotgun (WGS) entry which is preliminary data.</text>
</comment>
<reference evidence="7 8" key="1">
    <citation type="journal article" date="2023" name="bioRxiv">
        <title>High-quality genome assemblies of four members of thePodospora anserinaspecies complex.</title>
        <authorList>
            <person name="Ament-Velasquez S.L."/>
            <person name="Vogan A.A."/>
            <person name="Wallerman O."/>
            <person name="Hartmann F."/>
            <person name="Gautier V."/>
            <person name="Silar P."/>
            <person name="Giraud T."/>
            <person name="Johannesson H."/>
        </authorList>
    </citation>
    <scope>NUCLEOTIDE SEQUENCE [LARGE SCALE GENOMIC DNA]</scope>
    <source>
        <strain evidence="7 8">CBS 415.72m</strain>
    </source>
</reference>
<evidence type="ECO:0000256" key="2">
    <source>
        <dbReference type="ARBA" id="ARBA00022525"/>
    </source>
</evidence>
<evidence type="ECO:0000256" key="4">
    <source>
        <dbReference type="ARBA" id="ARBA00023157"/>
    </source>
</evidence>
<keyword evidence="3 5" id="KW-0732">Signal</keyword>
<name>A0ABR0GHA6_9PEZI</name>
<dbReference type="Pfam" id="PF16541">
    <property type="entry name" value="AltA1"/>
    <property type="match status" value="1"/>
</dbReference>
<keyword evidence="2" id="KW-0964">Secreted</keyword>
<accession>A0ABR0GHA6</accession>
<keyword evidence="8" id="KW-1185">Reference proteome</keyword>
<dbReference type="EMBL" id="JAFFHA010000006">
    <property type="protein sequence ID" value="KAK4655069.1"/>
    <property type="molecule type" value="Genomic_DNA"/>
</dbReference>
<evidence type="ECO:0000313" key="7">
    <source>
        <dbReference type="EMBL" id="KAK4655069.1"/>
    </source>
</evidence>
<dbReference type="RefSeq" id="XP_062744044.1">
    <property type="nucleotide sequence ID" value="XM_062889955.1"/>
</dbReference>
<evidence type="ECO:0000256" key="1">
    <source>
        <dbReference type="ARBA" id="ARBA00004613"/>
    </source>
</evidence>
<dbReference type="InterPro" id="IPR032382">
    <property type="entry name" value="AltA1"/>
</dbReference>
<organism evidence="7 8">
    <name type="scientific">Podospora pseudocomata</name>
    <dbReference type="NCBI Taxonomy" id="2093779"/>
    <lineage>
        <taxon>Eukaryota</taxon>
        <taxon>Fungi</taxon>
        <taxon>Dikarya</taxon>
        <taxon>Ascomycota</taxon>
        <taxon>Pezizomycotina</taxon>
        <taxon>Sordariomycetes</taxon>
        <taxon>Sordariomycetidae</taxon>
        <taxon>Sordariales</taxon>
        <taxon>Podosporaceae</taxon>
        <taxon>Podospora</taxon>
    </lineage>
</organism>
<proteinExistence type="predicted"/>
<dbReference type="Proteomes" id="UP001323405">
    <property type="component" value="Unassembled WGS sequence"/>
</dbReference>
<evidence type="ECO:0000313" key="8">
    <source>
        <dbReference type="Proteomes" id="UP001323405"/>
    </source>
</evidence>
<feature type="chain" id="PRO_5047363670" description="AA1-like domain-containing protein" evidence="5">
    <location>
        <begin position="18"/>
        <end position="201"/>
    </location>
</feature>
<protein>
    <recommendedName>
        <fullName evidence="6">AA1-like domain-containing protein</fullName>
    </recommendedName>
</protein>
<comment type="subcellular location">
    <subcellularLocation>
        <location evidence="1">Secreted</location>
    </subcellularLocation>
</comment>
<dbReference type="GeneID" id="87909862"/>
<sequence>MKASVVTLITLLSFSTATPHKRRDGKCGGPPDPIKTCTKTLEALKWTVDDFDFHASYVFTNPAHQNSWGYVNFNVSNDVVPYTASCSASSSQLSDFFYGTVEYACTLAGTGVPAGAKVGFKFSRPAGTLEISETIDCSDKLFSVSGATTLTLSCTDVTTENPSWTPGQIYSAREIKCAPVDVTIGAGSVTALKRLSARVYL</sequence>